<evidence type="ECO:0000256" key="6">
    <source>
        <dbReference type="ARBA" id="ARBA00022989"/>
    </source>
</evidence>
<dbReference type="EC" id="3.4.23.43" evidence="9"/>
<organism evidence="13 14">
    <name type="scientific">Sphingomonas tabacisoli</name>
    <dbReference type="NCBI Taxonomy" id="2249466"/>
    <lineage>
        <taxon>Bacteria</taxon>
        <taxon>Pseudomonadati</taxon>
        <taxon>Pseudomonadota</taxon>
        <taxon>Alphaproteobacteria</taxon>
        <taxon>Sphingomonadales</taxon>
        <taxon>Sphingomonadaceae</taxon>
        <taxon>Sphingomonas</taxon>
    </lineage>
</organism>
<evidence type="ECO:0000256" key="9">
    <source>
        <dbReference type="RuleBase" id="RU003794"/>
    </source>
</evidence>
<evidence type="ECO:0000256" key="1">
    <source>
        <dbReference type="ARBA" id="ARBA00004429"/>
    </source>
</evidence>
<keyword evidence="9 13" id="KW-0378">Hydrolase</keyword>
<keyword evidence="7 10" id="KW-0472">Membrane</keyword>
<dbReference type="RefSeq" id="WP_380890008.1">
    <property type="nucleotide sequence ID" value="NZ_JBHUDY010000001.1"/>
</dbReference>
<keyword evidence="4" id="KW-0997">Cell inner membrane</keyword>
<feature type="transmembrane region" description="Helical" evidence="10">
    <location>
        <begin position="6"/>
        <end position="27"/>
    </location>
</feature>
<dbReference type="PRINTS" id="PR00864">
    <property type="entry name" value="PREPILNPTASE"/>
</dbReference>
<keyword evidence="9" id="KW-0645">Protease</keyword>
<evidence type="ECO:0000313" key="13">
    <source>
        <dbReference type="EMBL" id="MFD1611059.1"/>
    </source>
</evidence>
<evidence type="ECO:0000256" key="3">
    <source>
        <dbReference type="ARBA" id="ARBA00022475"/>
    </source>
</evidence>
<dbReference type="Pfam" id="PF06750">
    <property type="entry name" value="A24_N_bact"/>
    <property type="match status" value="1"/>
</dbReference>
<keyword evidence="9" id="KW-0808">Transferase</keyword>
<comment type="subcellular location">
    <subcellularLocation>
        <location evidence="1">Cell inner membrane</location>
        <topology evidence="1">Multi-pass membrane protein</topology>
    </subcellularLocation>
    <subcellularLocation>
        <location evidence="9">Cell membrane</location>
        <topology evidence="9">Multi-pass membrane protein</topology>
    </subcellularLocation>
</comment>
<comment type="caution">
    <text evidence="13">The sequence shown here is derived from an EMBL/GenBank/DDBJ whole genome shotgun (WGS) entry which is preliminary data.</text>
</comment>
<dbReference type="InterPro" id="IPR014032">
    <property type="entry name" value="Peptidase_A24A_bac"/>
</dbReference>
<evidence type="ECO:0000256" key="5">
    <source>
        <dbReference type="ARBA" id="ARBA00022692"/>
    </source>
</evidence>
<keyword evidence="5 9" id="KW-0812">Transmembrane</keyword>
<feature type="transmembrane region" description="Helical" evidence="10">
    <location>
        <begin position="81"/>
        <end position="114"/>
    </location>
</feature>
<dbReference type="Pfam" id="PF01478">
    <property type="entry name" value="Peptidase_A24"/>
    <property type="match status" value="1"/>
</dbReference>
<dbReference type="InterPro" id="IPR000045">
    <property type="entry name" value="Prepilin_IV_endopep_pep"/>
</dbReference>
<sequence>MIMGWAAAGFILGAIVGSFLATAAIRWPAGRQATRGRSACDRCGKRLGLLELVPIASFLVQRGRCAGCAAAIDRRHLAIEVAAALIGAVSLAVAPGPAGVAGAVFGWLLLLLGLLDVEHFWLPDRVTYLLALLGIALGAAGLPPFPNERLIGLALGFASLWLIGALYRAMRQREGLGGGDPKLFGAIAAWLGWAALPYVLLIAGLIGIGAVVTAQLRGEKVTAVTRIPLGALLAVAAWPVWIVQNGMP</sequence>
<evidence type="ECO:0000256" key="8">
    <source>
        <dbReference type="RuleBase" id="RU003793"/>
    </source>
</evidence>
<dbReference type="PANTHER" id="PTHR30487">
    <property type="entry name" value="TYPE 4 PREPILIN-LIKE PROTEINS LEADER PEPTIDE-PROCESSING ENZYME"/>
    <property type="match status" value="1"/>
</dbReference>
<reference evidence="14" key="1">
    <citation type="journal article" date="2019" name="Int. J. Syst. Evol. Microbiol.">
        <title>The Global Catalogue of Microorganisms (GCM) 10K type strain sequencing project: providing services to taxonomists for standard genome sequencing and annotation.</title>
        <authorList>
            <consortium name="The Broad Institute Genomics Platform"/>
            <consortium name="The Broad Institute Genome Sequencing Center for Infectious Disease"/>
            <person name="Wu L."/>
            <person name="Ma J."/>
        </authorList>
    </citation>
    <scope>NUCLEOTIDE SEQUENCE [LARGE SCALE GENOMIC DNA]</scope>
    <source>
        <strain evidence="14">CGMCC 1.16275</strain>
    </source>
</reference>
<evidence type="ECO:0000256" key="7">
    <source>
        <dbReference type="ARBA" id="ARBA00023136"/>
    </source>
</evidence>
<evidence type="ECO:0000313" key="14">
    <source>
        <dbReference type="Proteomes" id="UP001597115"/>
    </source>
</evidence>
<dbReference type="InterPro" id="IPR050882">
    <property type="entry name" value="Prepilin_peptidase/N-MTase"/>
</dbReference>
<accession>A0ABW4I1S1</accession>
<comment type="function">
    <text evidence="9">Plays an essential role in type IV pili and type II pseudopili formation by proteolytically removing the leader sequence from substrate proteins and subsequently monomethylating the alpha-amino group of the newly exposed N-terminal phenylalanine.</text>
</comment>
<keyword evidence="6 10" id="KW-1133">Transmembrane helix</keyword>
<keyword evidence="14" id="KW-1185">Reference proteome</keyword>
<evidence type="ECO:0000256" key="10">
    <source>
        <dbReference type="SAM" id="Phobius"/>
    </source>
</evidence>
<protein>
    <recommendedName>
        <fullName evidence="9">Prepilin leader peptidase/N-methyltransferase</fullName>
        <ecNumber evidence="9">2.1.1.-</ecNumber>
        <ecNumber evidence="9">3.4.23.43</ecNumber>
    </recommendedName>
</protein>
<feature type="domain" description="Prepilin peptidase A24 N-terminal" evidence="12">
    <location>
        <begin position="11"/>
        <end position="90"/>
    </location>
</feature>
<feature type="transmembrane region" description="Helical" evidence="10">
    <location>
        <begin position="224"/>
        <end position="243"/>
    </location>
</feature>
<comment type="similarity">
    <text evidence="2 8">Belongs to the peptidase A24 family.</text>
</comment>
<dbReference type="EMBL" id="JBHUDY010000001">
    <property type="protein sequence ID" value="MFD1611059.1"/>
    <property type="molecule type" value="Genomic_DNA"/>
</dbReference>
<comment type="catalytic activity">
    <reaction evidence="9">
        <text>Typically cleaves a -Gly-|-Phe- bond to release an N-terminal, basic peptide of 5-8 residues from type IV prepilin, and then N-methylates the new N-terminal amino group, the methyl donor being S-adenosyl-L-methionine.</text>
        <dbReference type="EC" id="3.4.23.43"/>
    </reaction>
</comment>
<dbReference type="InterPro" id="IPR010627">
    <property type="entry name" value="Prepilin_pept_A24_N"/>
</dbReference>
<evidence type="ECO:0000256" key="4">
    <source>
        <dbReference type="ARBA" id="ARBA00022519"/>
    </source>
</evidence>
<dbReference type="EC" id="2.1.1.-" evidence="9"/>
<name>A0ABW4I1S1_9SPHN</name>
<evidence type="ECO:0000259" key="12">
    <source>
        <dbReference type="Pfam" id="PF06750"/>
    </source>
</evidence>
<feature type="transmembrane region" description="Helical" evidence="10">
    <location>
        <begin position="126"/>
        <end position="143"/>
    </location>
</feature>
<keyword evidence="9" id="KW-0489">Methyltransferase</keyword>
<dbReference type="Proteomes" id="UP001597115">
    <property type="component" value="Unassembled WGS sequence"/>
</dbReference>
<keyword evidence="9" id="KW-0511">Multifunctional enzyme</keyword>
<evidence type="ECO:0000256" key="2">
    <source>
        <dbReference type="ARBA" id="ARBA00005801"/>
    </source>
</evidence>
<feature type="domain" description="Prepilin type IV endopeptidase peptidase" evidence="11">
    <location>
        <begin position="104"/>
        <end position="209"/>
    </location>
</feature>
<dbReference type="GO" id="GO:0016787">
    <property type="term" value="F:hydrolase activity"/>
    <property type="evidence" value="ECO:0007669"/>
    <property type="project" value="UniProtKB-KW"/>
</dbReference>
<gene>
    <name evidence="13" type="ORF">ACFSCW_04505</name>
</gene>
<feature type="transmembrane region" description="Helical" evidence="10">
    <location>
        <begin position="190"/>
        <end position="212"/>
    </location>
</feature>
<evidence type="ECO:0000259" key="11">
    <source>
        <dbReference type="Pfam" id="PF01478"/>
    </source>
</evidence>
<feature type="transmembrane region" description="Helical" evidence="10">
    <location>
        <begin position="150"/>
        <end position="170"/>
    </location>
</feature>
<keyword evidence="3" id="KW-1003">Cell membrane</keyword>
<dbReference type="Gene3D" id="1.20.120.1220">
    <property type="match status" value="1"/>
</dbReference>
<proteinExistence type="inferred from homology"/>
<dbReference type="PANTHER" id="PTHR30487:SF0">
    <property type="entry name" value="PREPILIN LEADER PEPTIDASE_N-METHYLTRANSFERASE-RELATED"/>
    <property type="match status" value="1"/>
</dbReference>